<comment type="caution">
    <text evidence="8">The sequence shown here is derived from an EMBL/GenBank/DDBJ whole genome shotgun (WGS) entry which is preliminary data.</text>
</comment>
<evidence type="ECO:0000256" key="2">
    <source>
        <dbReference type="ARBA" id="ARBA00022475"/>
    </source>
</evidence>
<evidence type="ECO:0000256" key="3">
    <source>
        <dbReference type="ARBA" id="ARBA00022519"/>
    </source>
</evidence>
<evidence type="ECO:0000256" key="5">
    <source>
        <dbReference type="ARBA" id="ARBA00023136"/>
    </source>
</evidence>
<keyword evidence="9" id="KW-1185">Reference proteome</keyword>
<accession>A0ABT3SR63</accession>
<keyword evidence="5 7" id="KW-0472">Membrane</keyword>
<keyword evidence="2" id="KW-1003">Cell membrane</keyword>
<reference evidence="8" key="1">
    <citation type="submission" date="2019-02" db="EMBL/GenBank/DDBJ databases">
        <authorList>
            <person name="Li S.-H."/>
        </authorList>
    </citation>
    <scope>NUCLEOTIDE SEQUENCE</scope>
    <source>
        <strain evidence="8">IMCC8485</strain>
    </source>
</reference>
<evidence type="ECO:0000256" key="6">
    <source>
        <dbReference type="ARBA" id="ARBA00023315"/>
    </source>
</evidence>
<keyword evidence="7" id="KW-1133">Transmembrane helix</keyword>
<dbReference type="CDD" id="cd07984">
    <property type="entry name" value="LPLAT_LABLAT-like"/>
    <property type="match status" value="1"/>
</dbReference>
<comment type="subcellular location">
    <subcellularLocation>
        <location evidence="1">Cell inner membrane</location>
    </subcellularLocation>
</comment>
<evidence type="ECO:0000256" key="1">
    <source>
        <dbReference type="ARBA" id="ARBA00004533"/>
    </source>
</evidence>
<dbReference type="Pfam" id="PF03279">
    <property type="entry name" value="Lip_A_acyltrans"/>
    <property type="match status" value="1"/>
</dbReference>
<evidence type="ECO:0000313" key="8">
    <source>
        <dbReference type="EMBL" id="MCX2972471.1"/>
    </source>
</evidence>
<keyword evidence="7" id="KW-0812">Transmembrane</keyword>
<evidence type="ECO:0000256" key="7">
    <source>
        <dbReference type="SAM" id="Phobius"/>
    </source>
</evidence>
<keyword evidence="4" id="KW-0808">Transferase</keyword>
<dbReference type="InterPro" id="IPR004960">
    <property type="entry name" value="LipA_acyltrans"/>
</dbReference>
<gene>
    <name evidence="8" type="ORF">EYC87_02555</name>
</gene>
<evidence type="ECO:0000256" key="4">
    <source>
        <dbReference type="ARBA" id="ARBA00022679"/>
    </source>
</evidence>
<sequence>MFYRLLSHLPFPLLYGLAWLGYFVIFHVVRYRRDVVAGNLSKAFPEKSEAQRKSLARAFYRQFTQVALEIIKARRMQPEDFLQRARILNPELLQQYSQNFSESVIVLTIHQGNWEWMLHAAATQLNIPITPVYKTLHNKAADKLIYDIRCQFGSRPISMDESVKDIIRKRREFRIFVMVADQSPIRRERGYWTRFMNQEANFYLGAETIATMTKFPVLFVQCHRRSKGHYEIEFKELAKPPYDKETHAVTDRYVEMAEEAIREEPESWLWTNRRWKRDRAKEESTD</sequence>
<keyword evidence="3" id="KW-0997">Cell inner membrane</keyword>
<evidence type="ECO:0000313" key="9">
    <source>
        <dbReference type="Proteomes" id="UP001143307"/>
    </source>
</evidence>
<dbReference type="PANTHER" id="PTHR30606">
    <property type="entry name" value="LIPID A BIOSYNTHESIS LAUROYL ACYLTRANSFERASE"/>
    <property type="match status" value="1"/>
</dbReference>
<protein>
    <submittedName>
        <fullName evidence="8">Lipid A biosynthesis (KDO)2-(Lauroyl)-lipid IVA acyltransferase</fullName>
    </submittedName>
</protein>
<dbReference type="RefSeq" id="WP_279251485.1">
    <property type="nucleotide sequence ID" value="NZ_SHNP01000001.1"/>
</dbReference>
<keyword evidence="6 8" id="KW-0012">Acyltransferase</keyword>
<dbReference type="EMBL" id="SHNP01000001">
    <property type="protein sequence ID" value="MCX2972471.1"/>
    <property type="molecule type" value="Genomic_DNA"/>
</dbReference>
<name>A0ABT3SR63_9GAMM</name>
<feature type="transmembrane region" description="Helical" evidence="7">
    <location>
        <begin position="12"/>
        <end position="29"/>
    </location>
</feature>
<organism evidence="8 9">
    <name type="scientific">Candidatus Seongchinamella marina</name>
    <dbReference type="NCBI Taxonomy" id="2518990"/>
    <lineage>
        <taxon>Bacteria</taxon>
        <taxon>Pseudomonadati</taxon>
        <taxon>Pseudomonadota</taxon>
        <taxon>Gammaproteobacteria</taxon>
        <taxon>Cellvibrionales</taxon>
        <taxon>Halieaceae</taxon>
        <taxon>Seongchinamella</taxon>
    </lineage>
</organism>
<dbReference type="Proteomes" id="UP001143307">
    <property type="component" value="Unassembled WGS sequence"/>
</dbReference>
<dbReference type="GO" id="GO:0016746">
    <property type="term" value="F:acyltransferase activity"/>
    <property type="evidence" value="ECO:0007669"/>
    <property type="project" value="UniProtKB-KW"/>
</dbReference>
<proteinExistence type="predicted"/>
<dbReference type="PANTHER" id="PTHR30606:SF10">
    <property type="entry name" value="PHOSPHATIDYLINOSITOL MANNOSIDE ACYLTRANSFERASE"/>
    <property type="match status" value="1"/>
</dbReference>